<evidence type="ECO:0000313" key="1">
    <source>
        <dbReference type="Proteomes" id="UP000887565"/>
    </source>
</evidence>
<dbReference type="Proteomes" id="UP000887565">
    <property type="component" value="Unplaced"/>
</dbReference>
<name>A0A915I5B3_ROMCU</name>
<reference evidence="2" key="1">
    <citation type="submission" date="2022-11" db="UniProtKB">
        <authorList>
            <consortium name="WormBaseParasite"/>
        </authorList>
    </citation>
    <scope>IDENTIFICATION</scope>
</reference>
<dbReference type="WBParaSite" id="nRc.2.0.1.t08579-RA">
    <property type="protein sequence ID" value="nRc.2.0.1.t08579-RA"/>
    <property type="gene ID" value="nRc.2.0.1.g08579"/>
</dbReference>
<accession>A0A915I5B3</accession>
<dbReference type="AlphaFoldDB" id="A0A915I5B3"/>
<proteinExistence type="predicted"/>
<evidence type="ECO:0000313" key="2">
    <source>
        <dbReference type="WBParaSite" id="nRc.2.0.1.t08579-RA"/>
    </source>
</evidence>
<protein>
    <submittedName>
        <fullName evidence="2">Uncharacterized protein</fullName>
    </submittedName>
</protein>
<sequence>MDKLVLEGEPLSPAVDAVRWAFKKASQIAQPALAVAALPPTTITSAQMLWVIAQQQPLAAVINSPTVAANAFGACQSALMLHVT</sequence>
<keyword evidence="1" id="KW-1185">Reference proteome</keyword>
<organism evidence="1 2">
    <name type="scientific">Romanomermis culicivorax</name>
    <name type="common">Nematode worm</name>
    <dbReference type="NCBI Taxonomy" id="13658"/>
    <lineage>
        <taxon>Eukaryota</taxon>
        <taxon>Metazoa</taxon>
        <taxon>Ecdysozoa</taxon>
        <taxon>Nematoda</taxon>
        <taxon>Enoplea</taxon>
        <taxon>Dorylaimia</taxon>
        <taxon>Mermithida</taxon>
        <taxon>Mermithoidea</taxon>
        <taxon>Mermithidae</taxon>
        <taxon>Romanomermis</taxon>
    </lineage>
</organism>